<keyword evidence="4" id="KW-0862">Zinc</keyword>
<dbReference type="SMART" id="SM00829">
    <property type="entry name" value="PKS_ER"/>
    <property type="match status" value="1"/>
</dbReference>
<dbReference type="Pfam" id="PF08240">
    <property type="entry name" value="ADH_N"/>
    <property type="match status" value="1"/>
</dbReference>
<feature type="domain" description="Enoyl reductase (ER)" evidence="6">
    <location>
        <begin position="22"/>
        <end position="360"/>
    </location>
</feature>
<name>A0ABR4EXM2_9PEZI</name>
<evidence type="ECO:0000313" key="7">
    <source>
        <dbReference type="EMBL" id="KAL2287207.1"/>
    </source>
</evidence>
<organism evidence="7 8">
    <name type="scientific">Diaporthe vaccinii</name>
    <dbReference type="NCBI Taxonomy" id="105482"/>
    <lineage>
        <taxon>Eukaryota</taxon>
        <taxon>Fungi</taxon>
        <taxon>Dikarya</taxon>
        <taxon>Ascomycota</taxon>
        <taxon>Pezizomycotina</taxon>
        <taxon>Sordariomycetes</taxon>
        <taxon>Sordariomycetidae</taxon>
        <taxon>Diaporthales</taxon>
        <taxon>Diaporthaceae</taxon>
        <taxon>Diaporthe</taxon>
        <taxon>Diaporthe eres species complex</taxon>
    </lineage>
</organism>
<reference evidence="7 8" key="1">
    <citation type="submission" date="2024-03" db="EMBL/GenBank/DDBJ databases">
        <title>A high-quality draft genome sequence of Diaporthe vaccinii, a causative agent of upright dieback and viscid rot disease in cranberry plants.</title>
        <authorList>
            <person name="Sarrasin M."/>
            <person name="Lang B.F."/>
            <person name="Burger G."/>
        </authorList>
    </citation>
    <scope>NUCLEOTIDE SEQUENCE [LARGE SCALE GENOMIC DNA]</scope>
    <source>
        <strain evidence="7 8">IS7</strain>
    </source>
</reference>
<evidence type="ECO:0000256" key="5">
    <source>
        <dbReference type="ARBA" id="ARBA00023002"/>
    </source>
</evidence>
<protein>
    <recommendedName>
        <fullName evidence="6">Enoyl reductase (ER) domain-containing protein</fullName>
    </recommendedName>
</protein>
<comment type="similarity">
    <text evidence="2">Belongs to the zinc-containing alcohol dehydrogenase family.</text>
</comment>
<dbReference type="InterPro" id="IPR013149">
    <property type="entry name" value="ADH-like_C"/>
</dbReference>
<evidence type="ECO:0000313" key="8">
    <source>
        <dbReference type="Proteomes" id="UP001600888"/>
    </source>
</evidence>
<dbReference type="EMBL" id="JBAWTH010000021">
    <property type="protein sequence ID" value="KAL2287207.1"/>
    <property type="molecule type" value="Genomic_DNA"/>
</dbReference>
<dbReference type="SUPFAM" id="SSF51735">
    <property type="entry name" value="NAD(P)-binding Rossmann-fold domains"/>
    <property type="match status" value="1"/>
</dbReference>
<dbReference type="InterPro" id="IPR020843">
    <property type="entry name" value="ER"/>
</dbReference>
<dbReference type="Pfam" id="PF00107">
    <property type="entry name" value="ADH_zinc_N"/>
    <property type="match status" value="1"/>
</dbReference>
<proteinExistence type="inferred from homology"/>
<dbReference type="Proteomes" id="UP001600888">
    <property type="component" value="Unassembled WGS sequence"/>
</dbReference>
<dbReference type="CDD" id="cd08297">
    <property type="entry name" value="CAD3"/>
    <property type="match status" value="1"/>
</dbReference>
<keyword evidence="8" id="KW-1185">Reference proteome</keyword>
<dbReference type="InterPro" id="IPR011032">
    <property type="entry name" value="GroES-like_sf"/>
</dbReference>
<evidence type="ECO:0000256" key="2">
    <source>
        <dbReference type="ARBA" id="ARBA00008072"/>
    </source>
</evidence>
<dbReference type="PANTHER" id="PTHR42940:SF5">
    <property type="entry name" value="ALCOHOL DEHYDROGENASE 2"/>
    <property type="match status" value="1"/>
</dbReference>
<evidence type="ECO:0000256" key="3">
    <source>
        <dbReference type="ARBA" id="ARBA00022723"/>
    </source>
</evidence>
<keyword evidence="3" id="KW-0479">Metal-binding</keyword>
<evidence type="ECO:0000256" key="1">
    <source>
        <dbReference type="ARBA" id="ARBA00001947"/>
    </source>
</evidence>
<gene>
    <name evidence="7" type="ORF">FJTKL_06197</name>
</gene>
<comment type="cofactor">
    <cofactor evidence="1">
        <name>Zn(2+)</name>
        <dbReference type="ChEBI" id="CHEBI:29105"/>
    </cofactor>
</comment>
<dbReference type="Gene3D" id="3.90.180.10">
    <property type="entry name" value="Medium-chain alcohol dehydrogenases, catalytic domain"/>
    <property type="match status" value="1"/>
</dbReference>
<evidence type="ECO:0000256" key="4">
    <source>
        <dbReference type="ARBA" id="ARBA00022833"/>
    </source>
</evidence>
<sequence>MKAKMGDALPSKYKAAIYDQPGKISTKVVELDMPEPAAGDVLIKLTHSGVCHSDLGIMLNKWAQLPFPTEVGQVGGHEGVGVIVKMGPGTENSDVKVGDRVGIKWLAGICGGCPPCLAGYDAACFKQKVSGYYWPGTYQQYVTSSATYVTPIPEGLASDAAAPLLCAGVTVYSALRKSNTQSGEWVVLLGAGGGLGHLAIQIASRSMGLRVIGIDNGSKKDIVMDSGAEHFIDFTASKDVTKEIMDLTGGLGAHSVIVLTAANAAYTMGMDLLRFGGTLVCIGVPEGDLTAISTAYPQILIGKSQKIVGVAVGNRKEAIETLELAARGVIKTHFRTEKLEKLTEIFEQMHKGELSGRVVLDLQ</sequence>
<dbReference type="PANTHER" id="PTHR42940">
    <property type="entry name" value="ALCOHOL DEHYDROGENASE 1-RELATED"/>
    <property type="match status" value="1"/>
</dbReference>
<dbReference type="InterPro" id="IPR036291">
    <property type="entry name" value="NAD(P)-bd_dom_sf"/>
</dbReference>
<comment type="caution">
    <text evidence="7">The sequence shown here is derived from an EMBL/GenBank/DDBJ whole genome shotgun (WGS) entry which is preliminary data.</text>
</comment>
<accession>A0ABR4EXM2</accession>
<keyword evidence="5" id="KW-0560">Oxidoreductase</keyword>
<dbReference type="SUPFAM" id="SSF50129">
    <property type="entry name" value="GroES-like"/>
    <property type="match status" value="1"/>
</dbReference>
<evidence type="ECO:0000259" key="6">
    <source>
        <dbReference type="SMART" id="SM00829"/>
    </source>
</evidence>
<dbReference type="InterPro" id="IPR013154">
    <property type="entry name" value="ADH-like_N"/>
</dbReference>
<dbReference type="Gene3D" id="3.40.50.720">
    <property type="entry name" value="NAD(P)-binding Rossmann-like Domain"/>
    <property type="match status" value="1"/>
</dbReference>